<dbReference type="KEGG" id="dax:FDQ92_05990"/>
<sequence length="205" mass="22927">MGLTPAQERVYRFIRNYVECHGCAPSYEEIRTHLGFKSPNAVTKHIRQLESRGYVRLPGRYRKRALELVPLQAGAETASIPFLGVVAAGTPIEAVEIPESIDVPESFLGKGDNFALRVRGDSMIEEGIREGDILIIARRPHAENGQTVVALVQGNATVKKFYRNENEVELRPANRRMNSLRVPADQVEIVGTVIGLLRDYRRPPL</sequence>
<comment type="similarity">
    <text evidence="1 12 13">Belongs to the peptidase S24 family.</text>
</comment>
<protein>
    <recommendedName>
        <fullName evidence="12">LexA repressor</fullName>
        <ecNumber evidence="12">3.4.21.88</ecNumber>
    </recommendedName>
</protein>
<evidence type="ECO:0000256" key="7">
    <source>
        <dbReference type="ARBA" id="ARBA00023015"/>
    </source>
</evidence>
<keyword evidence="6 12" id="KW-0068">Autocatalytic cleavage</keyword>
<keyword evidence="8 12" id="KW-0238">DNA-binding</keyword>
<dbReference type="InterPro" id="IPR006197">
    <property type="entry name" value="Peptidase_S24_LexA"/>
</dbReference>
<comment type="catalytic activity">
    <reaction evidence="12">
        <text>Hydrolysis of Ala-|-Gly bond in repressor LexA.</text>
        <dbReference type="EC" id="3.4.21.88"/>
    </reaction>
</comment>
<evidence type="ECO:0000256" key="4">
    <source>
        <dbReference type="ARBA" id="ARBA00022763"/>
    </source>
</evidence>
<feature type="domain" description="Peptidase S24/S26A/S26B/S26C" evidence="14">
    <location>
        <begin position="81"/>
        <end position="194"/>
    </location>
</feature>
<dbReference type="GO" id="GO:0004252">
    <property type="term" value="F:serine-type endopeptidase activity"/>
    <property type="evidence" value="ECO:0007669"/>
    <property type="project" value="UniProtKB-UniRule"/>
</dbReference>
<dbReference type="InterPro" id="IPR050077">
    <property type="entry name" value="LexA_repressor"/>
</dbReference>
<feature type="site" description="Cleavage; by autolysis" evidence="12">
    <location>
        <begin position="88"/>
        <end position="89"/>
    </location>
</feature>
<dbReference type="EC" id="3.4.21.88" evidence="12"/>
<dbReference type="PANTHER" id="PTHR33516">
    <property type="entry name" value="LEXA REPRESSOR"/>
    <property type="match status" value="1"/>
</dbReference>
<dbReference type="PRINTS" id="PR00726">
    <property type="entry name" value="LEXASERPTASE"/>
</dbReference>
<keyword evidence="17" id="KW-1185">Reference proteome</keyword>
<keyword evidence="7 12" id="KW-0805">Transcription regulation</keyword>
<reference evidence="16 17" key="2">
    <citation type="submission" date="2019-05" db="EMBL/GenBank/DDBJ databases">
        <authorList>
            <person name="Suflita J.M."/>
            <person name="Marks C.R."/>
        </authorList>
    </citation>
    <scope>NUCLEOTIDE SEQUENCE [LARGE SCALE GENOMIC DNA]</scope>
    <source>
        <strain evidence="16 17">ALDC</strain>
    </source>
</reference>
<evidence type="ECO:0000313" key="17">
    <source>
        <dbReference type="Proteomes" id="UP000298602"/>
    </source>
</evidence>
<evidence type="ECO:0000259" key="14">
    <source>
        <dbReference type="Pfam" id="PF00717"/>
    </source>
</evidence>
<evidence type="ECO:0000256" key="9">
    <source>
        <dbReference type="ARBA" id="ARBA00023163"/>
    </source>
</evidence>
<evidence type="ECO:0000256" key="12">
    <source>
        <dbReference type="HAMAP-Rule" id="MF_00015"/>
    </source>
</evidence>
<dbReference type="Proteomes" id="UP000298602">
    <property type="component" value="Chromosome"/>
</dbReference>
<dbReference type="Pfam" id="PF00717">
    <property type="entry name" value="Peptidase_S24"/>
    <property type="match status" value="1"/>
</dbReference>
<comment type="subunit">
    <text evidence="12">Homodimer.</text>
</comment>
<dbReference type="Gene3D" id="1.10.10.10">
    <property type="entry name" value="Winged helix-like DNA-binding domain superfamily/Winged helix DNA-binding domain"/>
    <property type="match status" value="1"/>
</dbReference>
<keyword evidence="5 12" id="KW-0378">Hydrolase</keyword>
<dbReference type="GO" id="GO:0003677">
    <property type="term" value="F:DNA binding"/>
    <property type="evidence" value="ECO:0007669"/>
    <property type="project" value="UniProtKB-UniRule"/>
</dbReference>
<dbReference type="NCBIfam" id="TIGR00498">
    <property type="entry name" value="lexA"/>
    <property type="match status" value="1"/>
</dbReference>
<dbReference type="FunFam" id="2.10.109.10:FF:000001">
    <property type="entry name" value="LexA repressor"/>
    <property type="match status" value="1"/>
</dbReference>
<dbReference type="GO" id="GO:0006260">
    <property type="term" value="P:DNA replication"/>
    <property type="evidence" value="ECO:0007669"/>
    <property type="project" value="UniProtKB-UniRule"/>
</dbReference>
<evidence type="ECO:0000256" key="3">
    <source>
        <dbReference type="ARBA" id="ARBA00022705"/>
    </source>
</evidence>
<dbReference type="InterPro" id="IPR039418">
    <property type="entry name" value="LexA-like"/>
</dbReference>
<dbReference type="Gene3D" id="2.10.109.10">
    <property type="entry name" value="Umud Fragment, subunit A"/>
    <property type="match status" value="1"/>
</dbReference>
<keyword evidence="3 12" id="KW-0235">DNA replication</keyword>
<dbReference type="SUPFAM" id="SSF51306">
    <property type="entry name" value="LexA/Signal peptidase"/>
    <property type="match status" value="1"/>
</dbReference>
<dbReference type="GO" id="GO:0045892">
    <property type="term" value="P:negative regulation of DNA-templated transcription"/>
    <property type="evidence" value="ECO:0007669"/>
    <property type="project" value="UniProtKB-UniRule"/>
</dbReference>
<dbReference type="GO" id="GO:0006281">
    <property type="term" value="P:DNA repair"/>
    <property type="evidence" value="ECO:0007669"/>
    <property type="project" value="UniProtKB-UniRule"/>
</dbReference>
<feature type="domain" description="LexA repressor DNA-binding" evidence="15">
    <location>
        <begin position="2"/>
        <end position="57"/>
    </location>
</feature>
<dbReference type="SUPFAM" id="SSF46785">
    <property type="entry name" value="Winged helix' DNA-binding domain"/>
    <property type="match status" value="1"/>
</dbReference>
<evidence type="ECO:0000259" key="15">
    <source>
        <dbReference type="Pfam" id="PF01726"/>
    </source>
</evidence>
<evidence type="ECO:0000256" key="1">
    <source>
        <dbReference type="ARBA" id="ARBA00007484"/>
    </source>
</evidence>
<feature type="active site" description="For autocatalytic cleavage activity" evidence="12">
    <location>
        <position position="159"/>
    </location>
</feature>
<accession>A0A4P8L4S1</accession>
<dbReference type="GO" id="GO:0006508">
    <property type="term" value="P:proteolysis"/>
    <property type="evidence" value="ECO:0007669"/>
    <property type="project" value="InterPro"/>
</dbReference>
<evidence type="ECO:0000256" key="10">
    <source>
        <dbReference type="ARBA" id="ARBA00023204"/>
    </source>
</evidence>
<reference evidence="16 17" key="1">
    <citation type="submission" date="2019-05" db="EMBL/GenBank/DDBJ databases">
        <title>The Complete Genome Sequence of the n-alkane-degrading Desulfoglaeba alkanexedens ALDC reveals multiple alkylsuccinate synthase gene clusters.</title>
        <authorList>
            <person name="Callaghan A.V."/>
            <person name="Davidova I.A."/>
            <person name="Duncan K.E."/>
            <person name="Morris B."/>
            <person name="McInerney M.J."/>
        </authorList>
    </citation>
    <scope>NUCLEOTIDE SEQUENCE [LARGE SCALE GENOMIC DNA]</scope>
    <source>
        <strain evidence="16 17">ALDC</strain>
    </source>
</reference>
<dbReference type="InterPro" id="IPR006199">
    <property type="entry name" value="LexA_DNA-bd_dom"/>
</dbReference>
<dbReference type="GO" id="GO:0009432">
    <property type="term" value="P:SOS response"/>
    <property type="evidence" value="ECO:0007669"/>
    <property type="project" value="UniProtKB-UniRule"/>
</dbReference>
<proteinExistence type="inferred from homology"/>
<keyword evidence="9 12" id="KW-0804">Transcription</keyword>
<evidence type="ECO:0000256" key="2">
    <source>
        <dbReference type="ARBA" id="ARBA00022491"/>
    </source>
</evidence>
<dbReference type="OrthoDB" id="9802364at2"/>
<dbReference type="RefSeq" id="WP_137423741.1">
    <property type="nucleotide sequence ID" value="NZ_CP040098.1"/>
</dbReference>
<keyword evidence="2 12" id="KW-0678">Repressor</keyword>
<dbReference type="Pfam" id="PF01726">
    <property type="entry name" value="LexA_DNA_bind"/>
    <property type="match status" value="1"/>
</dbReference>
<comment type="function">
    <text evidence="12">Represses a number of genes involved in the response to DNA damage (SOS response), including recA and lexA. In the presence of single-stranded DNA, RecA interacts with LexA causing an autocatalytic cleavage which disrupts the DNA-binding part of LexA, leading to derepression of the SOS regulon and eventually DNA repair.</text>
</comment>
<dbReference type="CDD" id="cd06529">
    <property type="entry name" value="S24_LexA-like"/>
    <property type="match status" value="1"/>
</dbReference>
<dbReference type="InterPro" id="IPR036286">
    <property type="entry name" value="LexA/Signal_pep-like_sf"/>
</dbReference>
<dbReference type="InterPro" id="IPR036388">
    <property type="entry name" value="WH-like_DNA-bd_sf"/>
</dbReference>
<evidence type="ECO:0000256" key="5">
    <source>
        <dbReference type="ARBA" id="ARBA00022801"/>
    </source>
</evidence>
<name>A0A4P8L4S1_9BACT</name>
<evidence type="ECO:0000313" key="16">
    <source>
        <dbReference type="EMBL" id="QCQ21772.1"/>
    </source>
</evidence>
<keyword evidence="4 12" id="KW-0227">DNA damage</keyword>
<dbReference type="InterPro" id="IPR036390">
    <property type="entry name" value="WH_DNA-bd_sf"/>
</dbReference>
<keyword evidence="11 12" id="KW-0742">SOS response</keyword>
<dbReference type="HAMAP" id="MF_00015">
    <property type="entry name" value="LexA"/>
    <property type="match status" value="1"/>
</dbReference>
<dbReference type="PANTHER" id="PTHR33516:SF2">
    <property type="entry name" value="LEXA REPRESSOR-RELATED"/>
    <property type="match status" value="1"/>
</dbReference>
<organism evidence="16 17">
    <name type="scientific">Desulfoglaeba alkanexedens ALDC</name>
    <dbReference type="NCBI Taxonomy" id="980445"/>
    <lineage>
        <taxon>Bacteria</taxon>
        <taxon>Pseudomonadati</taxon>
        <taxon>Thermodesulfobacteriota</taxon>
        <taxon>Syntrophobacteria</taxon>
        <taxon>Syntrophobacterales</taxon>
        <taxon>Syntrophobacteraceae</taxon>
        <taxon>Desulfoglaeba</taxon>
    </lineage>
</organism>
<gene>
    <name evidence="12 16" type="primary">lexA</name>
    <name evidence="16" type="ORF">FDQ92_05990</name>
</gene>
<evidence type="ECO:0000256" key="13">
    <source>
        <dbReference type="RuleBase" id="RU003991"/>
    </source>
</evidence>
<dbReference type="InterPro" id="IPR015927">
    <property type="entry name" value="Peptidase_S24_S26A/B/C"/>
</dbReference>
<dbReference type="EMBL" id="CP040098">
    <property type="protein sequence ID" value="QCQ21772.1"/>
    <property type="molecule type" value="Genomic_DNA"/>
</dbReference>
<feature type="DNA-binding region" description="H-T-H motif" evidence="12">
    <location>
        <begin position="27"/>
        <end position="47"/>
    </location>
</feature>
<dbReference type="InterPro" id="IPR006200">
    <property type="entry name" value="LexA"/>
</dbReference>
<feature type="active site" description="For autocatalytic cleavage activity" evidence="12">
    <location>
        <position position="122"/>
    </location>
</feature>
<evidence type="ECO:0000256" key="6">
    <source>
        <dbReference type="ARBA" id="ARBA00022813"/>
    </source>
</evidence>
<evidence type="ECO:0000256" key="11">
    <source>
        <dbReference type="ARBA" id="ARBA00023236"/>
    </source>
</evidence>
<dbReference type="AlphaFoldDB" id="A0A4P8L4S1"/>
<keyword evidence="10 12" id="KW-0234">DNA repair</keyword>
<evidence type="ECO:0000256" key="8">
    <source>
        <dbReference type="ARBA" id="ARBA00023125"/>
    </source>
</evidence>